<sequence length="174" mass="19605">RAHSVHRGVISADCSFRDVDTIYGVIIKRLHSVASSQPVVRRAAADLGEARNIRKYAEFFQKASRALTLKDCCMTSFEKIIDFSMLFYEFAGDRFAFRTLEQIEADLDAARLQSAALAALIAPATKMFQFDDSTTNSSFETTSPILLQHLRSQVNIFFLSALFFSIVFHNAMFI</sequence>
<evidence type="ECO:0000256" key="1">
    <source>
        <dbReference type="SAM" id="Phobius"/>
    </source>
</evidence>
<proteinExistence type="predicted"/>
<accession>A0A914RV15</accession>
<evidence type="ECO:0000313" key="3">
    <source>
        <dbReference type="WBParaSite" id="PEQ_0001033501-mRNA-1"/>
    </source>
</evidence>
<keyword evidence="2" id="KW-1185">Reference proteome</keyword>
<dbReference type="WBParaSite" id="PEQ_0001033501-mRNA-1">
    <property type="protein sequence ID" value="PEQ_0001033501-mRNA-1"/>
    <property type="gene ID" value="PEQ_0001033501"/>
</dbReference>
<organism evidence="2 3">
    <name type="scientific">Parascaris equorum</name>
    <name type="common">Equine roundworm</name>
    <dbReference type="NCBI Taxonomy" id="6256"/>
    <lineage>
        <taxon>Eukaryota</taxon>
        <taxon>Metazoa</taxon>
        <taxon>Ecdysozoa</taxon>
        <taxon>Nematoda</taxon>
        <taxon>Chromadorea</taxon>
        <taxon>Rhabditida</taxon>
        <taxon>Spirurina</taxon>
        <taxon>Ascaridomorpha</taxon>
        <taxon>Ascaridoidea</taxon>
        <taxon>Ascarididae</taxon>
        <taxon>Parascaris</taxon>
    </lineage>
</organism>
<protein>
    <submittedName>
        <fullName evidence="3">Uncharacterized protein</fullName>
    </submittedName>
</protein>
<feature type="transmembrane region" description="Helical" evidence="1">
    <location>
        <begin position="154"/>
        <end position="173"/>
    </location>
</feature>
<dbReference type="Proteomes" id="UP000887564">
    <property type="component" value="Unplaced"/>
</dbReference>
<reference evidence="3" key="1">
    <citation type="submission" date="2022-11" db="UniProtKB">
        <authorList>
            <consortium name="WormBaseParasite"/>
        </authorList>
    </citation>
    <scope>IDENTIFICATION</scope>
</reference>
<evidence type="ECO:0000313" key="2">
    <source>
        <dbReference type="Proteomes" id="UP000887564"/>
    </source>
</evidence>
<keyword evidence="1" id="KW-0472">Membrane</keyword>
<keyword evidence="1" id="KW-1133">Transmembrane helix</keyword>
<keyword evidence="1" id="KW-0812">Transmembrane</keyword>
<dbReference type="AlphaFoldDB" id="A0A914RV15"/>
<name>A0A914RV15_PAREQ</name>